<comment type="subunit">
    <text evidence="4">Homodimer.</text>
</comment>
<dbReference type="EC" id="3.1.1.-" evidence="4"/>
<reference evidence="5 6" key="1">
    <citation type="submission" date="2024-03" db="EMBL/GenBank/DDBJ databases">
        <title>Human intestinal bacterial collection.</title>
        <authorList>
            <person name="Pauvert C."/>
            <person name="Hitch T.C.A."/>
            <person name="Clavel T."/>
        </authorList>
    </citation>
    <scope>NUCLEOTIDE SEQUENCE [LARGE SCALE GENOMIC DNA]</scope>
    <source>
        <strain evidence="5 6">CLA-JM-H44</strain>
    </source>
</reference>
<dbReference type="SUPFAM" id="SSF69500">
    <property type="entry name" value="DTD-like"/>
    <property type="match status" value="1"/>
</dbReference>
<evidence type="ECO:0000313" key="5">
    <source>
        <dbReference type="EMBL" id="MEQ2439600.1"/>
    </source>
</evidence>
<dbReference type="CDD" id="cd00563">
    <property type="entry name" value="Dtyr_deacylase"/>
    <property type="match status" value="1"/>
</dbReference>
<dbReference type="Proteomes" id="UP001489509">
    <property type="component" value="Unassembled WGS sequence"/>
</dbReference>
<dbReference type="GO" id="GO:0051499">
    <property type="term" value="F:D-aminoacyl-tRNA deacylase activity"/>
    <property type="evidence" value="ECO:0007669"/>
    <property type="project" value="UniProtKB-EC"/>
</dbReference>
<feature type="short sequence motif" description="Gly-cisPro motif, important for rejection of L-amino acids" evidence="4">
    <location>
        <begin position="138"/>
        <end position="139"/>
    </location>
</feature>
<comment type="subcellular location">
    <subcellularLocation>
        <location evidence="4">Cytoplasm</location>
    </subcellularLocation>
</comment>
<dbReference type="NCBIfam" id="TIGR00256">
    <property type="entry name" value="D-aminoacyl-tRNA deacylase"/>
    <property type="match status" value="1"/>
</dbReference>
<comment type="similarity">
    <text evidence="1 4">Belongs to the DTD family.</text>
</comment>
<dbReference type="HAMAP" id="MF_00518">
    <property type="entry name" value="Deacylase_Dtd"/>
    <property type="match status" value="1"/>
</dbReference>
<gene>
    <name evidence="4 5" type="primary">dtd</name>
    <name evidence="5" type="ORF">WMO26_02015</name>
</gene>
<dbReference type="InterPro" id="IPR023509">
    <property type="entry name" value="DTD-like_sf"/>
</dbReference>
<keyword evidence="3 4" id="KW-0378">Hydrolase</keyword>
<comment type="catalytic activity">
    <reaction evidence="4">
        <text>glycyl-tRNA(Ala) + H2O = tRNA(Ala) + glycine + H(+)</text>
        <dbReference type="Rhea" id="RHEA:53744"/>
        <dbReference type="Rhea" id="RHEA-COMP:9657"/>
        <dbReference type="Rhea" id="RHEA-COMP:13640"/>
        <dbReference type="ChEBI" id="CHEBI:15377"/>
        <dbReference type="ChEBI" id="CHEBI:15378"/>
        <dbReference type="ChEBI" id="CHEBI:57305"/>
        <dbReference type="ChEBI" id="CHEBI:78442"/>
        <dbReference type="ChEBI" id="CHEBI:78522"/>
    </reaction>
</comment>
<organism evidence="5 6">
    <name type="scientific">Solibaculum intestinale</name>
    <dbReference type="NCBI Taxonomy" id="3133165"/>
    <lineage>
        <taxon>Bacteria</taxon>
        <taxon>Bacillati</taxon>
        <taxon>Bacillota</taxon>
        <taxon>Clostridia</taxon>
        <taxon>Eubacteriales</taxon>
        <taxon>Oscillospiraceae</taxon>
        <taxon>Solibaculum</taxon>
    </lineage>
</organism>
<keyword evidence="2 4" id="KW-0820">tRNA-binding</keyword>
<keyword evidence="4" id="KW-0694">RNA-binding</keyword>
<evidence type="ECO:0000256" key="2">
    <source>
        <dbReference type="ARBA" id="ARBA00022555"/>
    </source>
</evidence>
<comment type="catalytic activity">
    <reaction evidence="4">
        <text>a D-aminoacyl-tRNA + H2O = a tRNA + a D-alpha-amino acid + H(+)</text>
        <dbReference type="Rhea" id="RHEA:13953"/>
        <dbReference type="Rhea" id="RHEA-COMP:10123"/>
        <dbReference type="Rhea" id="RHEA-COMP:10124"/>
        <dbReference type="ChEBI" id="CHEBI:15377"/>
        <dbReference type="ChEBI" id="CHEBI:15378"/>
        <dbReference type="ChEBI" id="CHEBI:59871"/>
        <dbReference type="ChEBI" id="CHEBI:78442"/>
        <dbReference type="ChEBI" id="CHEBI:79333"/>
        <dbReference type="EC" id="3.1.1.96"/>
    </reaction>
</comment>
<dbReference type="Pfam" id="PF02580">
    <property type="entry name" value="Tyr_Deacylase"/>
    <property type="match status" value="1"/>
</dbReference>
<dbReference type="InterPro" id="IPR003732">
    <property type="entry name" value="Daa-tRNA_deacyls_DTD"/>
</dbReference>
<dbReference type="EC" id="3.1.1.96" evidence="4"/>
<comment type="caution">
    <text evidence="5">The sequence shown here is derived from an EMBL/GenBank/DDBJ whole genome shotgun (WGS) entry which is preliminary data.</text>
</comment>
<comment type="domain">
    <text evidence="4">A Gly-cisPro motif from one monomer fits into the active site of the other monomer to allow specific chiral rejection of L-amino acids.</text>
</comment>
<proteinExistence type="inferred from homology"/>
<dbReference type="Gene3D" id="3.50.80.10">
    <property type="entry name" value="D-tyrosyl-tRNA(Tyr) deacylase"/>
    <property type="match status" value="1"/>
</dbReference>
<dbReference type="PANTHER" id="PTHR10472">
    <property type="entry name" value="D-TYROSYL-TRNA TYR DEACYLASE"/>
    <property type="match status" value="1"/>
</dbReference>
<keyword evidence="6" id="KW-1185">Reference proteome</keyword>
<evidence type="ECO:0000256" key="4">
    <source>
        <dbReference type="HAMAP-Rule" id="MF_00518"/>
    </source>
</evidence>
<evidence type="ECO:0000313" key="6">
    <source>
        <dbReference type="Proteomes" id="UP001489509"/>
    </source>
</evidence>
<evidence type="ECO:0000256" key="1">
    <source>
        <dbReference type="ARBA" id="ARBA00009673"/>
    </source>
</evidence>
<name>A0ABV1DX31_9FIRM</name>
<dbReference type="EMBL" id="JBBMFD010000001">
    <property type="protein sequence ID" value="MEQ2439600.1"/>
    <property type="molecule type" value="Genomic_DNA"/>
</dbReference>
<dbReference type="RefSeq" id="WP_349217857.1">
    <property type="nucleotide sequence ID" value="NZ_JBBMFD010000001.1"/>
</dbReference>
<dbReference type="PANTHER" id="PTHR10472:SF5">
    <property type="entry name" value="D-AMINOACYL-TRNA DEACYLASE 1"/>
    <property type="match status" value="1"/>
</dbReference>
<accession>A0ABV1DX31</accession>
<comment type="function">
    <text evidence="4">An aminoacyl-tRNA editing enzyme that deacylates mischarged D-aminoacyl-tRNAs. Also deacylates mischarged glycyl-tRNA(Ala), protecting cells against glycine mischarging by AlaRS. Acts via tRNA-based rather than protein-based catalysis; rejects L-amino acids rather than detecting D-amino acids in the active site. By recycling D-aminoacyl-tRNA to D-amino acids and free tRNA molecules, this enzyme counteracts the toxicity associated with the formation of D-aminoacyl-tRNA entities in vivo and helps enforce protein L-homochirality.</text>
</comment>
<sequence>MRAVIQRITNARVEVDGKTVGEIGPGLLILLGVTHGDGEVEASLLARKTAGLRIFTDEQDKMNRSVLDIGGSALVVSQFTLYADCRHGRRPSFTNAAPPQEADRLYRFYVQALKGEGIGQVETGVFGADMKVSLLNDGPVTILLDTAQL</sequence>
<protein>
    <recommendedName>
        <fullName evidence="4">D-aminoacyl-tRNA deacylase</fullName>
        <shortName evidence="4">DTD</shortName>
        <ecNumber evidence="4">3.1.1.96</ecNumber>
    </recommendedName>
    <alternativeName>
        <fullName evidence="4">Gly-tRNA(Ala) deacylase</fullName>
        <ecNumber evidence="4">3.1.1.-</ecNumber>
    </alternativeName>
</protein>
<evidence type="ECO:0000256" key="3">
    <source>
        <dbReference type="ARBA" id="ARBA00022801"/>
    </source>
</evidence>
<keyword evidence="4" id="KW-0963">Cytoplasm</keyword>